<dbReference type="SUPFAM" id="SSF55073">
    <property type="entry name" value="Nucleotide cyclase"/>
    <property type="match status" value="1"/>
</dbReference>
<dbReference type="Gene3D" id="3.30.450.20">
    <property type="entry name" value="PAS domain"/>
    <property type="match status" value="4"/>
</dbReference>
<dbReference type="SMART" id="SM00052">
    <property type="entry name" value="EAL"/>
    <property type="match status" value="1"/>
</dbReference>
<dbReference type="CDD" id="cd00130">
    <property type="entry name" value="PAS"/>
    <property type="match status" value="4"/>
</dbReference>
<dbReference type="PROSITE" id="PS50887">
    <property type="entry name" value="GGDEF"/>
    <property type="match status" value="1"/>
</dbReference>
<sequence length="930" mass="103720">MFTVVFQHTRQGMALVGLDGRFVTVNAALARMLGVPLQELPGQRFQDFTHPDDRPADEAALRGLTGGTRQEYAVIKRYVPRTGGVIWVDVYVATVTDEQGAPAFFVTQMRDITHERAQAEQIQVLGEQLDVAIQATEDGVWDWEVGEPCVHVTSTWNALMNRAGAGRDVTMRWWWRHLHPDDRSAVRSQVEEHLSGARPKVDVLHRVILGDGTWRWLALRGRVVKRTPDGQPARVAGTLTDMEDRMQTQQDLQVLLDHLPAMIGYWDATLHNRFGNQRYSEWFGKRAEVLHGRHISEVLGPDTYQRNRPFIERALRGEPQAFERRVTIPDGRVLDTQVQYIPDMRGQAVRGFYVLGTDITSFRRTQQELDEQRELARITLDSIGDGVITTNPDGRVTFMNPVAQRLTGWREEDARGCAIETVLPLVEPQHNRTVLNPLRVALRHQTVVGLSSDAVLRSRLGAVAHIEDSAAPIFSPSGDVLGGVIVFHDVTEKQALAQRMSHLARHDHLTGLPNRTTLLEHVAAMVAPAGPQPPLVAVLFVDLDEFKLVNDTLGHHVGDELLREVATRLQQELRGADVVARYGGDEFLIVLGDHLTAPDVHAVAERLLRRLHHPFQLSEHAPTVSSSIGVALYPQDGTTAETLIRHADAAMYRAKADGGNCVRFFDAALNDHAREQQSMMAALRAAVHDEQFHLVYQPQVNARTGDLLGAEALLRWTRPDGVAVPPGTFIPLAERSGVMTQLGTWVLREAVRQAQDWHARGLPIRVAVNVSAVQFADPAFVMTVQDVLTMAQLPPHLLELEVTESLLLHDIPRVLALLRDLKALGVALSLDDFGTGYSSLSYLHDFPIDTLKIDRSFMPTPDRPAHTILSAIVGLGQALGLHVIAEGVETLEQQRLLLQLGCERMQGYLYARPMRPEGLAAWYAEWIRRT</sequence>
<evidence type="ECO:0000259" key="1">
    <source>
        <dbReference type="PROSITE" id="PS50112"/>
    </source>
</evidence>
<feature type="domain" description="PAS" evidence="1">
    <location>
        <begin position="1"/>
        <end position="68"/>
    </location>
</feature>
<dbReference type="Pfam" id="PF08447">
    <property type="entry name" value="PAS_3"/>
    <property type="match status" value="1"/>
</dbReference>
<dbReference type="Pfam" id="PF00990">
    <property type="entry name" value="GGDEF"/>
    <property type="match status" value="1"/>
</dbReference>
<accession>A0ABV7ZFB6</accession>
<dbReference type="InterPro" id="IPR029787">
    <property type="entry name" value="Nucleotide_cyclase"/>
</dbReference>
<dbReference type="SUPFAM" id="SSF141868">
    <property type="entry name" value="EAL domain-like"/>
    <property type="match status" value="1"/>
</dbReference>
<keyword evidence="6" id="KW-1185">Reference proteome</keyword>
<feature type="domain" description="PAS" evidence="1">
    <location>
        <begin position="248"/>
        <end position="318"/>
    </location>
</feature>
<organism evidence="5 6">
    <name type="scientific">Deinococcus rufus</name>
    <dbReference type="NCBI Taxonomy" id="2136097"/>
    <lineage>
        <taxon>Bacteria</taxon>
        <taxon>Thermotogati</taxon>
        <taxon>Deinococcota</taxon>
        <taxon>Deinococci</taxon>
        <taxon>Deinococcales</taxon>
        <taxon>Deinococcaceae</taxon>
        <taxon>Deinococcus</taxon>
    </lineage>
</organism>
<dbReference type="PROSITE" id="PS50112">
    <property type="entry name" value="PAS"/>
    <property type="match status" value="3"/>
</dbReference>
<dbReference type="Gene3D" id="3.20.20.450">
    <property type="entry name" value="EAL domain"/>
    <property type="match status" value="1"/>
</dbReference>
<evidence type="ECO:0000259" key="2">
    <source>
        <dbReference type="PROSITE" id="PS50113"/>
    </source>
</evidence>
<dbReference type="NCBIfam" id="TIGR00229">
    <property type="entry name" value="sensory_box"/>
    <property type="match status" value="3"/>
</dbReference>
<dbReference type="PROSITE" id="PS50883">
    <property type="entry name" value="EAL"/>
    <property type="match status" value="1"/>
</dbReference>
<feature type="domain" description="PAC" evidence="2">
    <location>
        <begin position="68"/>
        <end position="124"/>
    </location>
</feature>
<feature type="domain" description="PAS" evidence="1">
    <location>
        <begin position="372"/>
        <end position="445"/>
    </location>
</feature>
<dbReference type="CDD" id="cd01949">
    <property type="entry name" value="GGDEF"/>
    <property type="match status" value="1"/>
</dbReference>
<comment type="caution">
    <text evidence="5">The sequence shown here is derived from an EMBL/GenBank/DDBJ whole genome shotgun (WGS) entry which is preliminary data.</text>
</comment>
<dbReference type="Gene3D" id="3.30.70.270">
    <property type="match status" value="1"/>
</dbReference>
<dbReference type="InterPro" id="IPR013655">
    <property type="entry name" value="PAS_fold_3"/>
</dbReference>
<dbReference type="InterPro" id="IPR043128">
    <property type="entry name" value="Rev_trsase/Diguanyl_cyclase"/>
</dbReference>
<dbReference type="InterPro" id="IPR035919">
    <property type="entry name" value="EAL_sf"/>
</dbReference>
<evidence type="ECO:0000313" key="5">
    <source>
        <dbReference type="EMBL" id="MFC3834819.1"/>
    </source>
</evidence>
<feature type="domain" description="PAC" evidence="2">
    <location>
        <begin position="320"/>
        <end position="371"/>
    </location>
</feature>
<dbReference type="Proteomes" id="UP001595803">
    <property type="component" value="Unassembled WGS sequence"/>
</dbReference>
<dbReference type="InterPro" id="IPR001633">
    <property type="entry name" value="EAL_dom"/>
</dbReference>
<dbReference type="InterPro" id="IPR013656">
    <property type="entry name" value="PAS_4"/>
</dbReference>
<dbReference type="PANTHER" id="PTHR44757">
    <property type="entry name" value="DIGUANYLATE CYCLASE DGCP"/>
    <property type="match status" value="1"/>
</dbReference>
<dbReference type="NCBIfam" id="TIGR00254">
    <property type="entry name" value="GGDEF"/>
    <property type="match status" value="1"/>
</dbReference>
<name>A0ABV7ZFB6_9DEIO</name>
<dbReference type="SUPFAM" id="SSF55785">
    <property type="entry name" value="PYP-like sensor domain (PAS domain)"/>
    <property type="match status" value="4"/>
</dbReference>
<dbReference type="SMART" id="SM00086">
    <property type="entry name" value="PAC"/>
    <property type="match status" value="4"/>
</dbReference>
<feature type="domain" description="GGDEF" evidence="4">
    <location>
        <begin position="534"/>
        <end position="667"/>
    </location>
</feature>
<dbReference type="InterPro" id="IPR000160">
    <property type="entry name" value="GGDEF_dom"/>
</dbReference>
<dbReference type="SMART" id="SM00091">
    <property type="entry name" value="PAS"/>
    <property type="match status" value="4"/>
</dbReference>
<evidence type="ECO:0000259" key="3">
    <source>
        <dbReference type="PROSITE" id="PS50883"/>
    </source>
</evidence>
<evidence type="ECO:0000259" key="4">
    <source>
        <dbReference type="PROSITE" id="PS50887"/>
    </source>
</evidence>
<feature type="domain" description="EAL" evidence="3">
    <location>
        <begin position="676"/>
        <end position="927"/>
    </location>
</feature>
<dbReference type="InterPro" id="IPR000014">
    <property type="entry name" value="PAS"/>
</dbReference>
<dbReference type="Pfam" id="PF13426">
    <property type="entry name" value="PAS_9"/>
    <property type="match status" value="1"/>
</dbReference>
<proteinExistence type="predicted"/>
<dbReference type="Pfam" id="PF00563">
    <property type="entry name" value="EAL"/>
    <property type="match status" value="1"/>
</dbReference>
<dbReference type="Pfam" id="PF08448">
    <property type="entry name" value="PAS_4"/>
    <property type="match status" value="2"/>
</dbReference>
<dbReference type="SMART" id="SM00267">
    <property type="entry name" value="GGDEF"/>
    <property type="match status" value="1"/>
</dbReference>
<dbReference type="CDD" id="cd01948">
    <property type="entry name" value="EAL"/>
    <property type="match status" value="1"/>
</dbReference>
<dbReference type="EMBL" id="JBHRZG010000024">
    <property type="protein sequence ID" value="MFC3834819.1"/>
    <property type="molecule type" value="Genomic_DNA"/>
</dbReference>
<dbReference type="InterPro" id="IPR035965">
    <property type="entry name" value="PAS-like_dom_sf"/>
</dbReference>
<dbReference type="RefSeq" id="WP_380103219.1">
    <property type="nucleotide sequence ID" value="NZ_JBHRZG010000024.1"/>
</dbReference>
<protein>
    <submittedName>
        <fullName evidence="5">EAL domain-containing protein</fullName>
    </submittedName>
</protein>
<gene>
    <name evidence="5" type="ORF">ACFOSB_18325</name>
</gene>
<feature type="domain" description="PAC" evidence="2">
    <location>
        <begin position="201"/>
        <end position="254"/>
    </location>
</feature>
<evidence type="ECO:0000313" key="6">
    <source>
        <dbReference type="Proteomes" id="UP001595803"/>
    </source>
</evidence>
<dbReference type="InterPro" id="IPR052155">
    <property type="entry name" value="Biofilm_reg_signaling"/>
</dbReference>
<feature type="domain" description="PAC" evidence="2">
    <location>
        <begin position="450"/>
        <end position="502"/>
    </location>
</feature>
<reference evidence="6" key="1">
    <citation type="journal article" date="2019" name="Int. J. Syst. Evol. Microbiol.">
        <title>The Global Catalogue of Microorganisms (GCM) 10K type strain sequencing project: providing services to taxonomists for standard genome sequencing and annotation.</title>
        <authorList>
            <consortium name="The Broad Institute Genomics Platform"/>
            <consortium name="The Broad Institute Genome Sequencing Center for Infectious Disease"/>
            <person name="Wu L."/>
            <person name="Ma J."/>
        </authorList>
    </citation>
    <scope>NUCLEOTIDE SEQUENCE [LARGE SCALE GENOMIC DNA]</scope>
    <source>
        <strain evidence="6">CCTCC AB 2017081</strain>
    </source>
</reference>
<dbReference type="InterPro" id="IPR001610">
    <property type="entry name" value="PAC"/>
</dbReference>
<dbReference type="PANTHER" id="PTHR44757:SF4">
    <property type="entry name" value="DIGUANYLATE CYCLASE DGCE-RELATED"/>
    <property type="match status" value="1"/>
</dbReference>
<dbReference type="PROSITE" id="PS50113">
    <property type="entry name" value="PAC"/>
    <property type="match status" value="4"/>
</dbReference>
<dbReference type="InterPro" id="IPR000700">
    <property type="entry name" value="PAS-assoc_C"/>
</dbReference>